<comment type="caution">
    <text evidence="2">The sequence shown here is derived from an EMBL/GenBank/DDBJ whole genome shotgun (WGS) entry which is preliminary data.</text>
</comment>
<proteinExistence type="predicted"/>
<dbReference type="SMART" id="SM00471">
    <property type="entry name" value="HDc"/>
    <property type="match status" value="1"/>
</dbReference>
<dbReference type="SUPFAM" id="SSF109604">
    <property type="entry name" value="HD-domain/PDEase-like"/>
    <property type="match status" value="1"/>
</dbReference>
<dbReference type="PANTHER" id="PTHR35569">
    <property type="entry name" value="CYANAMIDE HYDRATASE DDI2-RELATED"/>
    <property type="match status" value="1"/>
</dbReference>
<dbReference type="Proteomes" id="UP000241118">
    <property type="component" value="Unassembled WGS sequence"/>
</dbReference>
<organism evidence="2 3">
    <name type="scientific">Saccharothrix carnea</name>
    <dbReference type="NCBI Taxonomy" id="1280637"/>
    <lineage>
        <taxon>Bacteria</taxon>
        <taxon>Bacillati</taxon>
        <taxon>Actinomycetota</taxon>
        <taxon>Actinomycetes</taxon>
        <taxon>Pseudonocardiales</taxon>
        <taxon>Pseudonocardiaceae</taxon>
        <taxon>Saccharothrix</taxon>
    </lineage>
</organism>
<dbReference type="Pfam" id="PF01966">
    <property type="entry name" value="HD"/>
    <property type="match status" value="1"/>
</dbReference>
<dbReference type="RefSeq" id="WP_181320689.1">
    <property type="nucleotide sequence ID" value="NZ_PYAX01000018.1"/>
</dbReference>
<protein>
    <submittedName>
        <fullName evidence="2">HD domain-containing protein</fullName>
    </submittedName>
</protein>
<sequence length="200" mass="22116">MDFIFTRPDSKTSAAALEVCHEYAEPWLLNHSLRAYSWAAAYASLTDIAYDGELLYVAALLHDLALTPAFDNHALPFEEAGGHVAWVFAAGAGWGRVRRDRLAEVVVLHMRDDVPAEDDPESHLLQVAVSADVSGRGLDRFPDQVKDDVLTRYPRLGFADAFLSRAEDQAERKPRCAAAALMRDGWAQRLTNNPLDAPGR</sequence>
<evidence type="ECO:0000313" key="3">
    <source>
        <dbReference type="Proteomes" id="UP000241118"/>
    </source>
</evidence>
<reference evidence="2 3" key="1">
    <citation type="submission" date="2018-03" db="EMBL/GenBank/DDBJ databases">
        <title>Genomic Encyclopedia of Type Strains, Phase III (KMG-III): the genomes of soil and plant-associated and newly described type strains.</title>
        <authorList>
            <person name="Whitman W."/>
        </authorList>
    </citation>
    <scope>NUCLEOTIDE SEQUENCE [LARGE SCALE GENOMIC DNA]</scope>
    <source>
        <strain evidence="2 3">CGMCC 4.7097</strain>
    </source>
</reference>
<dbReference type="InterPro" id="IPR003607">
    <property type="entry name" value="HD/PDEase_dom"/>
</dbReference>
<accession>A0A2P8HZW6</accession>
<keyword evidence="3" id="KW-1185">Reference proteome</keyword>
<dbReference type="InterPro" id="IPR006674">
    <property type="entry name" value="HD_domain"/>
</dbReference>
<evidence type="ECO:0000313" key="2">
    <source>
        <dbReference type="EMBL" id="PSL51776.1"/>
    </source>
</evidence>
<evidence type="ECO:0000259" key="1">
    <source>
        <dbReference type="SMART" id="SM00471"/>
    </source>
</evidence>
<dbReference type="PANTHER" id="PTHR35569:SF1">
    <property type="entry name" value="CYANAMIDE HYDRATASE DDI2-RELATED"/>
    <property type="match status" value="1"/>
</dbReference>
<name>A0A2P8HZW6_SACCR</name>
<dbReference type="AlphaFoldDB" id="A0A2P8HZW6"/>
<gene>
    <name evidence="2" type="ORF">B0I31_11889</name>
</gene>
<dbReference type="Gene3D" id="1.10.3210.10">
    <property type="entry name" value="Hypothetical protein af1432"/>
    <property type="match status" value="1"/>
</dbReference>
<dbReference type="EMBL" id="PYAX01000018">
    <property type="protein sequence ID" value="PSL51776.1"/>
    <property type="molecule type" value="Genomic_DNA"/>
</dbReference>
<feature type="domain" description="HD/PDEase" evidence="1">
    <location>
        <begin position="24"/>
        <end position="100"/>
    </location>
</feature>